<sequence>MFQSLPHSFLQMNTIFISILIEALPFVLIGAFISGFIQSFLSEKFIARIIPKNKFLGVLFGSSLGVAFPSCECGIVPIVHRLNKKGVPIHTGVAFMLTAPIVNPIVVMSTYIAFGNTWEIPILRVVGSLVVSIVVGTLIAYFYKGEGLRKVVEKKLNAKEHGHTGHHHHHSSSQKETIGQKLWHASQHSVDEFFTVGKYLVFGSLLAAAMQVYVKTSILTTLGDNKLMAILVMIVLAFLLSLCSEADAFIAASFRGLFPQSAIVAFLVFGPMIDFKNILMMINAFKTKLTAYIVVSTTVVTIIYALVI</sequence>
<keyword evidence="10" id="KW-1185">Reference proteome</keyword>
<evidence type="ECO:0000256" key="3">
    <source>
        <dbReference type="ARBA" id="ARBA00022475"/>
    </source>
</evidence>
<keyword evidence="3" id="KW-1003">Cell membrane</keyword>
<gene>
    <name evidence="9" type="primary">ycgR</name>
    <name evidence="9" type="ORF">BTBSAS_40105</name>
    <name evidence="8" type="ORF">CNY62_04145</name>
</gene>
<keyword evidence="4 7" id="KW-0812">Transmembrane</keyword>
<feature type="transmembrane region" description="Helical" evidence="7">
    <location>
        <begin position="58"/>
        <end position="80"/>
    </location>
</feature>
<protein>
    <submittedName>
        <fullName evidence="8 9">Permease</fullName>
    </submittedName>
</protein>
<dbReference type="RefSeq" id="WP_036027401.1">
    <property type="nucleotide sequence ID" value="NZ_CBCPHX010000007.1"/>
</dbReference>
<dbReference type="InterPro" id="IPR052923">
    <property type="entry name" value="UPF0718"/>
</dbReference>
<dbReference type="EMBL" id="CP023483">
    <property type="protein sequence ID" value="ATF25647.1"/>
    <property type="molecule type" value="Genomic_DNA"/>
</dbReference>
<feature type="transmembrane region" description="Helical" evidence="7">
    <location>
        <begin position="92"/>
        <end position="114"/>
    </location>
</feature>
<evidence type="ECO:0000256" key="5">
    <source>
        <dbReference type="ARBA" id="ARBA00022989"/>
    </source>
</evidence>
<evidence type="ECO:0000313" key="9">
    <source>
        <dbReference type="EMBL" id="SPP29082.1"/>
    </source>
</evidence>
<dbReference type="Proteomes" id="UP000270190">
    <property type="component" value="Unassembled WGS sequence"/>
</dbReference>
<feature type="transmembrane region" description="Helical" evidence="7">
    <location>
        <begin position="248"/>
        <end position="269"/>
    </location>
</feature>
<feature type="transmembrane region" description="Helical" evidence="7">
    <location>
        <begin position="121"/>
        <end position="143"/>
    </location>
</feature>
<dbReference type="EMBL" id="OUNC01000034">
    <property type="protein sequence ID" value="SPP29082.1"/>
    <property type="molecule type" value="Genomic_DNA"/>
</dbReference>
<evidence type="ECO:0000313" key="10">
    <source>
        <dbReference type="Proteomes" id="UP000243591"/>
    </source>
</evidence>
<dbReference type="AlphaFoldDB" id="A0A1D2K3F5"/>
<feature type="transmembrane region" description="Helical" evidence="7">
    <location>
        <begin position="15"/>
        <end position="37"/>
    </location>
</feature>
<reference evidence="8 10" key="1">
    <citation type="submission" date="2017-09" db="EMBL/GenBank/DDBJ databases">
        <title>Complete Genome Sequences of Two Strains of the Meat Spoilage Bacterium Brochothrix thermosphacta Isolated from Ground Chicken.</title>
        <authorList>
            <person name="Paoli G.C."/>
            <person name="Wijey C."/>
            <person name="Chen C.-Y."/>
            <person name="Nguyen L."/>
            <person name="Yan X."/>
            <person name="Irwin P.L."/>
        </authorList>
    </citation>
    <scope>NUCLEOTIDE SEQUENCE [LARGE SCALE GENOMIC DNA]</scope>
    <source>
        <strain evidence="8 10">BI</strain>
    </source>
</reference>
<dbReference type="Pfam" id="PF03773">
    <property type="entry name" value="ArsP_1"/>
    <property type="match status" value="1"/>
</dbReference>
<dbReference type="Proteomes" id="UP000243591">
    <property type="component" value="Chromosome"/>
</dbReference>
<dbReference type="PANTHER" id="PTHR34184:SF4">
    <property type="entry name" value="UPF0718 PROTEIN YCGR"/>
    <property type="match status" value="1"/>
</dbReference>
<organism evidence="8 10">
    <name type="scientific">Brochothrix thermosphacta</name>
    <name type="common">Microbacterium thermosphactum</name>
    <dbReference type="NCBI Taxonomy" id="2756"/>
    <lineage>
        <taxon>Bacteria</taxon>
        <taxon>Bacillati</taxon>
        <taxon>Bacillota</taxon>
        <taxon>Bacilli</taxon>
        <taxon>Bacillales</taxon>
        <taxon>Listeriaceae</taxon>
        <taxon>Brochothrix</taxon>
    </lineage>
</organism>
<reference evidence="11" key="3">
    <citation type="submission" date="2018-04" db="EMBL/GenBank/DDBJ databases">
        <authorList>
            <person name="Illikoud N."/>
        </authorList>
    </citation>
    <scope>NUCLEOTIDE SEQUENCE [LARGE SCALE GENOMIC DNA]</scope>
</reference>
<dbReference type="GO" id="GO:0005886">
    <property type="term" value="C:plasma membrane"/>
    <property type="evidence" value="ECO:0007669"/>
    <property type="project" value="UniProtKB-SubCell"/>
</dbReference>
<feature type="transmembrane region" description="Helical" evidence="7">
    <location>
        <begin position="289"/>
        <end position="307"/>
    </location>
</feature>
<dbReference type="OrthoDB" id="9810876at2"/>
<keyword evidence="6 7" id="KW-0472">Membrane</keyword>
<evidence type="ECO:0000313" key="8">
    <source>
        <dbReference type="EMBL" id="ATF25647.1"/>
    </source>
</evidence>
<dbReference type="PANTHER" id="PTHR34184">
    <property type="entry name" value="UPF0718 PROTEIN YCGR"/>
    <property type="match status" value="1"/>
</dbReference>
<comment type="subcellular location">
    <subcellularLocation>
        <location evidence="1">Cell membrane</location>
        <topology evidence="1">Multi-pass membrane protein</topology>
    </subcellularLocation>
</comment>
<accession>A0A1D2K3F5</accession>
<name>A0A1D2K3F5_BROTH</name>
<feature type="transmembrane region" description="Helical" evidence="7">
    <location>
        <begin position="226"/>
        <end position="242"/>
    </location>
</feature>
<feature type="transmembrane region" description="Helical" evidence="7">
    <location>
        <begin position="196"/>
        <end position="214"/>
    </location>
</feature>
<dbReference type="InterPro" id="IPR005524">
    <property type="entry name" value="DUF318"/>
</dbReference>
<evidence type="ECO:0000256" key="1">
    <source>
        <dbReference type="ARBA" id="ARBA00004651"/>
    </source>
</evidence>
<evidence type="ECO:0000256" key="7">
    <source>
        <dbReference type="SAM" id="Phobius"/>
    </source>
</evidence>
<proteinExistence type="inferred from homology"/>
<evidence type="ECO:0000256" key="4">
    <source>
        <dbReference type="ARBA" id="ARBA00022692"/>
    </source>
</evidence>
<evidence type="ECO:0000256" key="6">
    <source>
        <dbReference type="ARBA" id="ARBA00023136"/>
    </source>
</evidence>
<evidence type="ECO:0000313" key="11">
    <source>
        <dbReference type="Proteomes" id="UP000270190"/>
    </source>
</evidence>
<dbReference type="KEGG" id="bths:CNY62_04145"/>
<comment type="similarity">
    <text evidence="2">Belongs to the UPF0718 family.</text>
</comment>
<reference evidence="9" key="2">
    <citation type="submission" date="2018-04" db="EMBL/GenBank/DDBJ databases">
        <authorList>
            <person name="Go L.Y."/>
            <person name="Mitchell J.A."/>
        </authorList>
    </citation>
    <scope>NUCLEOTIDE SEQUENCE</scope>
    <source>
        <strain evidence="9">BSAS1 3</strain>
    </source>
</reference>
<dbReference type="STRING" id="2756.BFR44_07675"/>
<evidence type="ECO:0000256" key="2">
    <source>
        <dbReference type="ARBA" id="ARBA00006386"/>
    </source>
</evidence>
<keyword evidence="5 7" id="KW-1133">Transmembrane helix</keyword>